<keyword evidence="3" id="KW-1185">Reference proteome</keyword>
<dbReference type="Proteomes" id="UP000540412">
    <property type="component" value="Unassembled WGS sequence"/>
</dbReference>
<keyword evidence="2" id="KW-0808">Transferase</keyword>
<sequence>MHSNSTFTRGADEPTADITRITRTQWHAVADDRIVGRGEASRRPDGRIFLSIDSWHDTVFDHLAAAMLPELPAPLYTLVDETDTDLRSAWERTGFTTHRREWEYLASTDARHTGLDSPPIPADVTILPVGTAQEEPLLKAYTMIRAEIDATGGRGLMPVEIIACQGGPAPIDPGRYAVATRSGEYAGILRAATRRRHARIELVAVRAGHRRRGIARALLASALGTLHGSGIDTVSAYVHDADTAAAALFDGIGRRAGSNLELVLL</sequence>
<feature type="domain" description="N-acetyltransferase" evidence="1">
    <location>
        <begin position="124"/>
        <end position="265"/>
    </location>
</feature>
<dbReference type="PROSITE" id="PS51186">
    <property type="entry name" value="GNAT"/>
    <property type="match status" value="1"/>
</dbReference>
<dbReference type="SUPFAM" id="SSF55729">
    <property type="entry name" value="Acyl-CoA N-acyltransferases (Nat)"/>
    <property type="match status" value="1"/>
</dbReference>
<name>A0A7W9UJU6_9NOCA</name>
<dbReference type="InterPro" id="IPR016181">
    <property type="entry name" value="Acyl_CoA_acyltransferase"/>
</dbReference>
<dbReference type="Gene3D" id="3.40.630.30">
    <property type="match status" value="1"/>
</dbReference>
<gene>
    <name evidence="2" type="ORF">BJY24_004574</name>
</gene>
<dbReference type="EMBL" id="JACHIT010000002">
    <property type="protein sequence ID" value="MBB5915662.1"/>
    <property type="molecule type" value="Genomic_DNA"/>
</dbReference>
<accession>A0A7W9UJU6</accession>
<evidence type="ECO:0000313" key="2">
    <source>
        <dbReference type="EMBL" id="MBB5915662.1"/>
    </source>
</evidence>
<evidence type="ECO:0000313" key="3">
    <source>
        <dbReference type="Proteomes" id="UP000540412"/>
    </source>
</evidence>
<comment type="caution">
    <text evidence="2">The sequence shown here is derived from an EMBL/GenBank/DDBJ whole genome shotgun (WGS) entry which is preliminary data.</text>
</comment>
<dbReference type="Pfam" id="PF00583">
    <property type="entry name" value="Acetyltransf_1"/>
    <property type="match status" value="1"/>
</dbReference>
<dbReference type="CDD" id="cd04301">
    <property type="entry name" value="NAT_SF"/>
    <property type="match status" value="1"/>
</dbReference>
<dbReference type="RefSeq" id="WP_051161857.1">
    <property type="nucleotide sequence ID" value="NZ_JACHIT010000002.1"/>
</dbReference>
<dbReference type="InterPro" id="IPR000182">
    <property type="entry name" value="GNAT_dom"/>
</dbReference>
<dbReference type="GO" id="GO:0016747">
    <property type="term" value="F:acyltransferase activity, transferring groups other than amino-acyl groups"/>
    <property type="evidence" value="ECO:0007669"/>
    <property type="project" value="InterPro"/>
</dbReference>
<reference evidence="2 3" key="1">
    <citation type="submission" date="2020-08" db="EMBL/GenBank/DDBJ databases">
        <title>Sequencing the genomes of 1000 actinobacteria strains.</title>
        <authorList>
            <person name="Klenk H.-P."/>
        </authorList>
    </citation>
    <scope>NUCLEOTIDE SEQUENCE [LARGE SCALE GENOMIC DNA]</scope>
    <source>
        <strain evidence="2 3">DSM 43582</strain>
    </source>
</reference>
<protein>
    <submittedName>
        <fullName evidence="2">GNAT superfamily N-acetyltransferase</fullName>
    </submittedName>
</protein>
<evidence type="ECO:0000259" key="1">
    <source>
        <dbReference type="PROSITE" id="PS51186"/>
    </source>
</evidence>
<dbReference type="AlphaFoldDB" id="A0A7W9UJU6"/>
<organism evidence="2 3">
    <name type="scientific">Nocardia transvalensis</name>
    <dbReference type="NCBI Taxonomy" id="37333"/>
    <lineage>
        <taxon>Bacteria</taxon>
        <taxon>Bacillati</taxon>
        <taxon>Actinomycetota</taxon>
        <taxon>Actinomycetes</taxon>
        <taxon>Mycobacteriales</taxon>
        <taxon>Nocardiaceae</taxon>
        <taxon>Nocardia</taxon>
    </lineage>
</organism>
<proteinExistence type="predicted"/>